<name>A0ABX7NK14_9BACT</name>
<gene>
    <name evidence="2" type="ORF">JY572_18250</name>
</gene>
<keyword evidence="3" id="KW-1185">Reference proteome</keyword>
<dbReference type="EMBL" id="CP071091">
    <property type="protein sequence ID" value="QSQ17857.1"/>
    <property type="molecule type" value="Genomic_DNA"/>
</dbReference>
<accession>A0ABX7NK14</accession>
<dbReference type="RefSeq" id="WP_206719476.1">
    <property type="nucleotide sequence ID" value="NZ_CP071091.1"/>
</dbReference>
<reference evidence="2 3" key="1">
    <citation type="submission" date="2021-02" db="EMBL/GenBank/DDBJ databases">
        <title>De Novo genome assembly of isolated myxobacteria.</title>
        <authorList>
            <person name="Stevens D.C."/>
        </authorList>
    </citation>
    <scope>NUCLEOTIDE SEQUENCE [LARGE SCALE GENOMIC DNA]</scope>
    <source>
        <strain evidence="2 3">SCHIC003</strain>
    </source>
</reference>
<proteinExistence type="predicted"/>
<sequence>MRRVLTGCLAVSAFAVAFPATASECGYTSAGWNAPNGAVVFSRSENGPIRDVIDAIGEFRTHSMLSHGPTGGVTHATMTDPNQNDWPKVCGTPLNANQLQHGYPGLEQINQGGAYHYYYDDNGQGGPEWTAWQLGDAAGAASIADNLWFNHAYVSDISRADSSQIIDRPLWNGERVPYSLYQYRDLETSHHIPGSAANNGMVCSTFLAYAHLYAGKGVVSEHTYPHEVIANASNAVHWGVHGQCKASLGWFENAALSVICPIFWNVCTNAGNQVANCMAANRCDTSSSVIWKRVRDDPNSTATSISPDRIGGWSVHPVDTTLWAGDYSHQLQWNSGGNVYGCWQ</sequence>
<evidence type="ECO:0000313" key="2">
    <source>
        <dbReference type="EMBL" id="QSQ17857.1"/>
    </source>
</evidence>
<feature type="chain" id="PRO_5045776842" evidence="1">
    <location>
        <begin position="23"/>
        <end position="344"/>
    </location>
</feature>
<organism evidence="2 3">
    <name type="scientific">Myxococcus landrumensis</name>
    <dbReference type="NCBI Taxonomy" id="2813577"/>
    <lineage>
        <taxon>Bacteria</taxon>
        <taxon>Pseudomonadati</taxon>
        <taxon>Myxococcota</taxon>
        <taxon>Myxococcia</taxon>
        <taxon>Myxococcales</taxon>
        <taxon>Cystobacterineae</taxon>
        <taxon>Myxococcaceae</taxon>
        <taxon>Myxococcus</taxon>
    </lineage>
</organism>
<dbReference type="Proteomes" id="UP000663090">
    <property type="component" value="Chromosome"/>
</dbReference>
<evidence type="ECO:0000256" key="1">
    <source>
        <dbReference type="SAM" id="SignalP"/>
    </source>
</evidence>
<protein>
    <submittedName>
        <fullName evidence="2">Uncharacterized protein</fullName>
    </submittedName>
</protein>
<feature type="signal peptide" evidence="1">
    <location>
        <begin position="1"/>
        <end position="22"/>
    </location>
</feature>
<evidence type="ECO:0000313" key="3">
    <source>
        <dbReference type="Proteomes" id="UP000663090"/>
    </source>
</evidence>
<keyword evidence="1" id="KW-0732">Signal</keyword>